<dbReference type="STRING" id="4536.A0A0E0FXM8"/>
<proteinExistence type="predicted"/>
<dbReference type="AlphaFoldDB" id="A0A0E0FXM8"/>
<protein>
    <submittedName>
        <fullName evidence="1">Uncharacterized protein</fullName>
    </submittedName>
</protein>
<dbReference type="GO" id="GO:0007143">
    <property type="term" value="P:female meiotic nuclear division"/>
    <property type="evidence" value="ECO:0007669"/>
    <property type="project" value="InterPro"/>
</dbReference>
<name>A0A0E0FXM8_ORYNI</name>
<dbReference type="GO" id="GO:0007140">
    <property type="term" value="P:male meiotic nuclear division"/>
    <property type="evidence" value="ECO:0007669"/>
    <property type="project" value="InterPro"/>
</dbReference>
<evidence type="ECO:0000313" key="2">
    <source>
        <dbReference type="Proteomes" id="UP000006591"/>
    </source>
</evidence>
<keyword evidence="2" id="KW-1185">Reference proteome</keyword>
<accession>A0A0E0FXM8</accession>
<dbReference type="Gramene" id="ONIVA01G47030.2">
    <property type="protein sequence ID" value="ONIVA01G47030.2"/>
    <property type="gene ID" value="ONIVA01G47030"/>
</dbReference>
<dbReference type="PANTHER" id="PTHR33385:SF4">
    <property type="entry name" value="PROTEIN XRI1"/>
    <property type="match status" value="1"/>
</dbReference>
<reference evidence="1" key="1">
    <citation type="submission" date="2015-04" db="UniProtKB">
        <authorList>
            <consortium name="EnsemblPlants"/>
        </authorList>
    </citation>
    <scope>IDENTIFICATION</scope>
    <source>
        <strain evidence="1">SL10</strain>
    </source>
</reference>
<evidence type="ECO:0000313" key="1">
    <source>
        <dbReference type="EnsemblPlants" id="ONIVA01G47030.2"/>
    </source>
</evidence>
<dbReference type="HOGENOM" id="CLU_061467_0_0_1"/>
<dbReference type="OMA" id="QSQEYDL"/>
<organism evidence="1">
    <name type="scientific">Oryza nivara</name>
    <name type="common">Indian wild rice</name>
    <name type="synonym">Oryza sativa f. spontanea</name>
    <dbReference type="NCBI Taxonomy" id="4536"/>
    <lineage>
        <taxon>Eukaryota</taxon>
        <taxon>Viridiplantae</taxon>
        <taxon>Streptophyta</taxon>
        <taxon>Embryophyta</taxon>
        <taxon>Tracheophyta</taxon>
        <taxon>Spermatophyta</taxon>
        <taxon>Magnoliopsida</taxon>
        <taxon>Liliopsida</taxon>
        <taxon>Poales</taxon>
        <taxon>Poaceae</taxon>
        <taxon>BOP clade</taxon>
        <taxon>Oryzoideae</taxon>
        <taxon>Oryzeae</taxon>
        <taxon>Oryzinae</taxon>
        <taxon>Oryza</taxon>
    </lineage>
</organism>
<dbReference type="EnsemblPlants" id="ONIVA01G47030.2">
    <property type="protein sequence ID" value="ONIVA01G47030.2"/>
    <property type="gene ID" value="ONIVA01G47030"/>
</dbReference>
<sequence length="355" mass="39826">MEFGGAIDDQSEMWGWQSQEYDLQKDLLAEEAADPSSCLWSEANQNAGDAWTMFDEQTPIKHCTDIDFQFCDIGDIIVKDFDEGKETLQAKRRRMLQFCSDNVEMDCAMAADGLSENLQLNLGFSEMTPGDQCLLNCDGTEELPEEWLVDCSPQESEPQCPPEDMSVHLSSPAVAMEEANLSVHKNSSSREQGNTVQKNTVQARPTPLKAGKNIIRARKVKTSVVYPFELIKPCGFHGDVTLHDINQRIHAPPPYKIKHKIDEEQLSYQTSAISGKPVVHKTKIHTEGGKGSITITRTREWFSALEIQVAIMNSNNVQRLFIEVVDAEIPVVFPEILHEVDVVPFQVEHLLPRAS</sequence>
<dbReference type="Proteomes" id="UP000006591">
    <property type="component" value="Chromosome 1"/>
</dbReference>
<dbReference type="eggNOG" id="ENOG502QTT2">
    <property type="taxonomic scope" value="Eukaryota"/>
</dbReference>
<dbReference type="PANTHER" id="PTHR33385">
    <property type="entry name" value="PROTEIN XRI1"/>
    <property type="match status" value="1"/>
</dbReference>
<reference evidence="1" key="2">
    <citation type="submission" date="2018-04" db="EMBL/GenBank/DDBJ databases">
        <title>OnivRS2 (Oryza nivara Reference Sequence Version 2).</title>
        <authorList>
            <person name="Zhang J."/>
            <person name="Kudrna D."/>
            <person name="Lee S."/>
            <person name="Talag J."/>
            <person name="Rajasekar S."/>
            <person name="Welchert J."/>
            <person name="Hsing Y.-I."/>
            <person name="Wing R.A."/>
        </authorList>
    </citation>
    <scope>NUCLEOTIDE SEQUENCE [LARGE SCALE GENOMIC DNA]</scope>
</reference>
<dbReference type="InterPro" id="IPR039933">
    <property type="entry name" value="XRI1"/>
</dbReference>